<protein>
    <submittedName>
        <fullName evidence="3">Btb/poz domain-containing protein</fullName>
    </submittedName>
</protein>
<gene>
    <name evidence="3" type="ORF">pkur_cds_373</name>
</gene>
<reference evidence="3" key="1">
    <citation type="submission" date="2022-06" db="EMBL/GenBank/DDBJ databases">
        <authorList>
            <person name="Legendre M."/>
            <person name="Claverie J.-M."/>
            <person name="Alempic J.-M."/>
            <person name="Abergel C."/>
        </authorList>
    </citation>
    <scope>NUCLEOTIDE SEQUENCE</scope>
    <source>
        <strain evidence="3">Kuranda</strain>
    </source>
</reference>
<dbReference type="GO" id="GO:0051260">
    <property type="term" value="P:protein homooligomerization"/>
    <property type="evidence" value="ECO:0007669"/>
    <property type="project" value="InterPro"/>
</dbReference>
<dbReference type="SUPFAM" id="SSF54695">
    <property type="entry name" value="POZ domain"/>
    <property type="match status" value="1"/>
</dbReference>
<dbReference type="Gene3D" id="3.30.710.10">
    <property type="entry name" value="Potassium Channel Kv1.1, Chain A"/>
    <property type="match status" value="1"/>
</dbReference>
<evidence type="ECO:0000256" key="1">
    <source>
        <dbReference type="SAM" id="MobiDB-lite"/>
    </source>
</evidence>
<evidence type="ECO:0000313" key="3">
    <source>
        <dbReference type="EMBL" id="WBR14548.1"/>
    </source>
</evidence>
<feature type="compositionally biased region" description="Basic and acidic residues" evidence="1">
    <location>
        <begin position="1"/>
        <end position="10"/>
    </location>
</feature>
<feature type="domain" description="Potassium channel tetramerisation-type BTB" evidence="2">
    <location>
        <begin position="45"/>
        <end position="137"/>
    </location>
</feature>
<organism evidence="3 4">
    <name type="scientific">Pandoravirus kuranda</name>
    <dbReference type="NCBI Taxonomy" id="3019033"/>
    <lineage>
        <taxon>Viruses</taxon>
        <taxon>Pandoravirus</taxon>
    </lineage>
</organism>
<dbReference type="Pfam" id="PF02214">
    <property type="entry name" value="BTB_2"/>
    <property type="match status" value="1"/>
</dbReference>
<feature type="compositionally biased region" description="Basic and acidic residues" evidence="1">
    <location>
        <begin position="32"/>
        <end position="42"/>
    </location>
</feature>
<feature type="region of interest" description="Disordered" evidence="1">
    <location>
        <begin position="1"/>
        <end position="45"/>
    </location>
</feature>
<name>A0AA95J4B4_9VIRU</name>
<accession>A0AA95J4B4</accession>
<dbReference type="EMBL" id="ON887157">
    <property type="protein sequence ID" value="WBR14548.1"/>
    <property type="molecule type" value="Genomic_DNA"/>
</dbReference>
<dbReference type="Proteomes" id="UP001185135">
    <property type="component" value="Segment"/>
</dbReference>
<sequence>MEADTPLRDAEGDDAFLTGRPNAQDATQSDDDSTRNAPRPDDPVVGLDVRGTRLRVLRSTLATGPPDSLLARLFGTEPGPWSRRPQADGSYFIDDDPQDFDAVLCYLRYGVDGIRFESAARAWRARALATYYMLDDMAHACLIEALRADLYAAPPHLTPTIRYAFEYPADDTVEAPDHSLDKHDDPFPHYGDESRPKEPVFTPMTIHYVRSWSLRHLLVWIAHAIGVPVDKLEFLGAEWRESSWTGTTPHPLGGIRPIDVGACAARPLASFPWVRAARGGLLVQMRGQATGEKQKAAPFLDSWLLE</sequence>
<evidence type="ECO:0000259" key="2">
    <source>
        <dbReference type="Pfam" id="PF02214"/>
    </source>
</evidence>
<dbReference type="InterPro" id="IPR003131">
    <property type="entry name" value="T1-type_BTB"/>
</dbReference>
<evidence type="ECO:0000313" key="4">
    <source>
        <dbReference type="Proteomes" id="UP001185135"/>
    </source>
</evidence>
<dbReference type="InterPro" id="IPR011333">
    <property type="entry name" value="SKP1/BTB/POZ_sf"/>
</dbReference>
<proteinExistence type="predicted"/>